<evidence type="ECO:0000313" key="3">
    <source>
        <dbReference type="EMBL" id="BEQ16632.1"/>
    </source>
</evidence>
<dbReference type="EMBL" id="AP028679">
    <property type="protein sequence ID" value="BEQ16632.1"/>
    <property type="molecule type" value="Genomic_DNA"/>
</dbReference>
<evidence type="ECO:0000313" key="4">
    <source>
        <dbReference type="Proteomes" id="UP001366166"/>
    </source>
</evidence>
<accession>A0AAU9F546</accession>
<dbReference type="InterPro" id="IPR036105">
    <property type="entry name" value="DiNase_FeMo-co_biosyn_sf"/>
</dbReference>
<organism evidence="3 4">
    <name type="scientific">Desulfoferula mesophila</name>
    <dbReference type="NCBI Taxonomy" id="3058419"/>
    <lineage>
        <taxon>Bacteria</taxon>
        <taxon>Pseudomonadati</taxon>
        <taxon>Thermodesulfobacteriota</taxon>
        <taxon>Desulfarculia</taxon>
        <taxon>Desulfarculales</taxon>
        <taxon>Desulfarculaceae</taxon>
        <taxon>Desulfoferula</taxon>
    </lineage>
</organism>
<keyword evidence="4" id="KW-1185">Reference proteome</keyword>
<evidence type="ECO:0000259" key="2">
    <source>
        <dbReference type="Pfam" id="PF02579"/>
    </source>
</evidence>
<dbReference type="CDD" id="cd00851">
    <property type="entry name" value="MTH1175"/>
    <property type="match status" value="1"/>
</dbReference>
<dbReference type="InterPro" id="IPR033913">
    <property type="entry name" value="MTH1175_dom"/>
</dbReference>
<reference evidence="4" key="1">
    <citation type="journal article" date="2023" name="Arch. Microbiol.">
        <title>Desulfoferula mesophilus gen. nov. sp. nov., a mesophilic sulfate-reducing bacterium isolated from a brackish lake sediment.</title>
        <authorList>
            <person name="Watanabe T."/>
            <person name="Yabe T."/>
            <person name="Tsuji J.M."/>
            <person name="Fukui M."/>
        </authorList>
    </citation>
    <scope>NUCLEOTIDE SEQUENCE [LARGE SCALE GENOMIC DNA]</scope>
    <source>
        <strain evidence="4">12FAK</strain>
    </source>
</reference>
<protein>
    <recommendedName>
        <fullName evidence="2">Dinitrogenase iron-molybdenum cofactor biosynthesis domain-containing protein</fullName>
    </recommendedName>
</protein>
<evidence type="ECO:0000256" key="1">
    <source>
        <dbReference type="SAM" id="MobiDB-lite"/>
    </source>
</evidence>
<dbReference type="Pfam" id="PF02579">
    <property type="entry name" value="Nitro_FeMo-Co"/>
    <property type="match status" value="1"/>
</dbReference>
<feature type="domain" description="Dinitrogenase iron-molybdenum cofactor biosynthesis" evidence="2">
    <location>
        <begin position="14"/>
        <end position="103"/>
    </location>
</feature>
<feature type="region of interest" description="Disordered" evidence="1">
    <location>
        <begin position="133"/>
        <end position="152"/>
    </location>
</feature>
<proteinExistence type="predicted"/>
<dbReference type="SUPFAM" id="SSF53146">
    <property type="entry name" value="Nitrogenase accessory factor-like"/>
    <property type="match status" value="1"/>
</dbReference>
<sequence length="152" mass="14866">MAKIAVSSQGETMDSQVDPRFGRAAYFVVKDDDGGVFALDNTAAGQMSSGAGIQAAENLAKAGVRKVLSGLVGPKAMNALDAAGIEVVQGVQGRVADALAAYEQGHMAQTATQAVAAAQPAAGGMGRGRGMGGGGCRGGGGRGGGGRGGCRR</sequence>
<dbReference type="PANTHER" id="PTHR42983">
    <property type="entry name" value="DINITROGENASE IRON-MOLYBDENUM COFACTOR PROTEIN-RELATED"/>
    <property type="match status" value="1"/>
</dbReference>
<dbReference type="InterPro" id="IPR003731">
    <property type="entry name" value="Di-Nase_FeMo-co_biosynth"/>
</dbReference>
<dbReference type="AlphaFoldDB" id="A0AAU9F546"/>
<dbReference type="PANTHER" id="PTHR42983:SF1">
    <property type="entry name" value="IRON-MOLYBDENUM PROTEIN"/>
    <property type="match status" value="1"/>
</dbReference>
<name>A0AAU9F546_9BACT</name>
<dbReference type="KEGG" id="dmp:FAK_36980"/>
<dbReference type="Proteomes" id="UP001366166">
    <property type="component" value="Chromosome"/>
</dbReference>
<dbReference type="RefSeq" id="WP_338602742.1">
    <property type="nucleotide sequence ID" value="NZ_AP028679.1"/>
</dbReference>
<dbReference type="Gene3D" id="3.30.420.130">
    <property type="entry name" value="Dinitrogenase iron-molybdenum cofactor biosynthesis domain"/>
    <property type="match status" value="1"/>
</dbReference>
<gene>
    <name evidence="3" type="ORF">FAK_36980</name>
</gene>